<dbReference type="Gene3D" id="1.20.910.10">
    <property type="entry name" value="Heme oxygenase-like"/>
    <property type="match status" value="1"/>
</dbReference>
<comment type="caution">
    <text evidence="1">The sequence shown here is derived from an EMBL/GenBank/DDBJ whole genome shotgun (WGS) entry which is preliminary data.</text>
</comment>
<dbReference type="Pfam" id="PF14518">
    <property type="entry name" value="Haem_oxygenas_2"/>
    <property type="match status" value="1"/>
</dbReference>
<dbReference type="SMART" id="SM01236">
    <property type="entry name" value="Haem_oxygenase_2"/>
    <property type="match status" value="1"/>
</dbReference>
<protein>
    <submittedName>
        <fullName evidence="1">Iron-containing redox enzyme family protein</fullName>
    </submittedName>
</protein>
<dbReference type="SUPFAM" id="SSF48613">
    <property type="entry name" value="Heme oxygenase-like"/>
    <property type="match status" value="1"/>
</dbReference>
<dbReference type="RefSeq" id="WP_210101416.1">
    <property type="nucleotide sequence ID" value="NZ_BAABLK010000092.1"/>
</dbReference>
<keyword evidence="2" id="KW-1185">Reference proteome</keyword>
<dbReference type="InterPro" id="IPR016084">
    <property type="entry name" value="Haem_Oase-like_multi-hlx"/>
</dbReference>
<evidence type="ECO:0000313" key="2">
    <source>
        <dbReference type="Proteomes" id="UP001501257"/>
    </source>
</evidence>
<sequence>MQLPVSRGPIGSALIEALETSDLGFSFDQVHGLLDSALPACDVLYDEDLQLVLFILYELHYAGFEGIDDRWEWHPRLIELRARIEDVLEARLREAAGNIPEIEPRAEVVAEALFSMSQDTGGPSVASFVARHADLDQAKEFLIHKSVYQLKEADPHTWAIPRLAGRAKAALVEIQADEYGGGRSGHMHSELFARTMEGLELDSSFGAYINQIPAITLASVNTMSLFGLHRRLRGAICGHLAIYEMTSSIPNSRYARGFRRLGFESPVTDYFDEHVEADAVHEQIAGRDLAGGLVEEDPSTAEQVFFGAAAVCYLDDLVGRWQLDAWEQRQSSLRKSLVQA</sequence>
<organism evidence="1 2">
    <name type="scientific">Paeniglutamicibacter antarcticus</name>
    <dbReference type="NCBI Taxonomy" id="494023"/>
    <lineage>
        <taxon>Bacteria</taxon>
        <taxon>Bacillati</taxon>
        <taxon>Actinomycetota</taxon>
        <taxon>Actinomycetes</taxon>
        <taxon>Micrococcales</taxon>
        <taxon>Micrococcaceae</taxon>
        <taxon>Paeniglutamicibacter</taxon>
    </lineage>
</organism>
<dbReference type="Proteomes" id="UP001501257">
    <property type="component" value="Unassembled WGS sequence"/>
</dbReference>
<gene>
    <name evidence="1" type="ORF">GCM10025778_35440</name>
</gene>
<accession>A0ABP9TS19</accession>
<evidence type="ECO:0000313" key="1">
    <source>
        <dbReference type="EMBL" id="GAA5229005.1"/>
    </source>
</evidence>
<dbReference type="EMBL" id="BAABLK010000092">
    <property type="protein sequence ID" value="GAA5229005.1"/>
    <property type="molecule type" value="Genomic_DNA"/>
</dbReference>
<proteinExistence type="predicted"/>
<reference evidence="2" key="1">
    <citation type="journal article" date="2019" name="Int. J. Syst. Evol. Microbiol.">
        <title>The Global Catalogue of Microorganisms (GCM) 10K type strain sequencing project: providing services to taxonomists for standard genome sequencing and annotation.</title>
        <authorList>
            <consortium name="The Broad Institute Genomics Platform"/>
            <consortium name="The Broad Institute Genome Sequencing Center for Infectious Disease"/>
            <person name="Wu L."/>
            <person name="Ma J."/>
        </authorList>
    </citation>
    <scope>NUCLEOTIDE SEQUENCE [LARGE SCALE GENOMIC DNA]</scope>
    <source>
        <strain evidence="2">JCM 18952</strain>
    </source>
</reference>
<name>A0ABP9TS19_9MICC</name>